<feature type="transmembrane region" description="Helical" evidence="1">
    <location>
        <begin position="256"/>
        <end position="278"/>
    </location>
</feature>
<evidence type="ECO:0000256" key="1">
    <source>
        <dbReference type="SAM" id="Phobius"/>
    </source>
</evidence>
<dbReference type="Proteomes" id="UP000886724">
    <property type="component" value="Unassembled WGS sequence"/>
</dbReference>
<dbReference type="AlphaFoldDB" id="A0A9D2BM89"/>
<gene>
    <name evidence="2" type="ORF">H9980_04600</name>
</gene>
<proteinExistence type="predicted"/>
<feature type="transmembrane region" description="Helical" evidence="1">
    <location>
        <begin position="120"/>
        <end position="140"/>
    </location>
</feature>
<feature type="transmembrane region" description="Helical" evidence="1">
    <location>
        <begin position="12"/>
        <end position="35"/>
    </location>
</feature>
<reference evidence="2" key="1">
    <citation type="journal article" date="2021" name="PeerJ">
        <title>Extensive microbial diversity within the chicken gut microbiome revealed by metagenomics and culture.</title>
        <authorList>
            <person name="Gilroy R."/>
            <person name="Ravi A."/>
            <person name="Getino M."/>
            <person name="Pursley I."/>
            <person name="Horton D.L."/>
            <person name="Alikhan N.F."/>
            <person name="Baker D."/>
            <person name="Gharbi K."/>
            <person name="Hall N."/>
            <person name="Watson M."/>
            <person name="Adriaenssens E.M."/>
            <person name="Foster-Nyarko E."/>
            <person name="Jarju S."/>
            <person name="Secka A."/>
            <person name="Antonio M."/>
            <person name="Oren A."/>
            <person name="Chaudhuri R.R."/>
            <person name="La Ragione R."/>
            <person name="Hildebrand F."/>
            <person name="Pallen M.J."/>
        </authorList>
    </citation>
    <scope>NUCLEOTIDE SEQUENCE</scope>
    <source>
        <strain evidence="2">ChiGjej1B1-14440</strain>
    </source>
</reference>
<feature type="transmembrane region" description="Helical" evidence="1">
    <location>
        <begin position="41"/>
        <end position="63"/>
    </location>
</feature>
<sequence length="288" mass="33934">MKYNDFKRLFKKIFFLDKYLIFTLDIICILAMTYFRLNNSFIIYLIYYLSFYNLVVTTIFVSFKISSIKKRILKIPIIIKYRNDIQFKMKVRLGLSLCLNTLYAIFKFFMGYILLSTWEVHIGIYYLIIGILRFILLHHVNYNELSVYKIKEYKKVKQCGYLLILLNLILSGIVFLMVYRNHFYTYPAYTIFIVALYTFYNFINGCAAFIRYRKYDSPIINAANIICLILALVSLLTLQTAMLVQFGNDSFQSNQLINGLTGSIVCSIISIISLYLVIKSKRKIKELS</sequence>
<reference evidence="2" key="2">
    <citation type="submission" date="2021-04" db="EMBL/GenBank/DDBJ databases">
        <authorList>
            <person name="Gilroy R."/>
        </authorList>
    </citation>
    <scope>NUCLEOTIDE SEQUENCE</scope>
    <source>
        <strain evidence="2">ChiGjej1B1-14440</strain>
    </source>
</reference>
<feature type="transmembrane region" description="Helical" evidence="1">
    <location>
        <begin position="222"/>
        <end position="244"/>
    </location>
</feature>
<protein>
    <submittedName>
        <fullName evidence="2">Uncharacterized protein</fullName>
    </submittedName>
</protein>
<evidence type="ECO:0000313" key="2">
    <source>
        <dbReference type="EMBL" id="HIX81238.1"/>
    </source>
</evidence>
<evidence type="ECO:0000313" key="3">
    <source>
        <dbReference type="Proteomes" id="UP000886724"/>
    </source>
</evidence>
<organism evidence="2 3">
    <name type="scientific">Candidatus Erysipelatoclostridium merdavium</name>
    <dbReference type="NCBI Taxonomy" id="2838566"/>
    <lineage>
        <taxon>Bacteria</taxon>
        <taxon>Bacillati</taxon>
        <taxon>Bacillota</taxon>
        <taxon>Erysipelotrichia</taxon>
        <taxon>Erysipelotrichales</taxon>
        <taxon>Erysipelotrichales incertae sedis</taxon>
    </lineage>
</organism>
<keyword evidence="1" id="KW-0812">Transmembrane</keyword>
<comment type="caution">
    <text evidence="2">The sequence shown here is derived from an EMBL/GenBank/DDBJ whole genome shotgun (WGS) entry which is preliminary data.</text>
</comment>
<dbReference type="EMBL" id="DXET01000103">
    <property type="protein sequence ID" value="HIX81238.1"/>
    <property type="molecule type" value="Genomic_DNA"/>
</dbReference>
<feature type="transmembrane region" description="Helical" evidence="1">
    <location>
        <begin position="93"/>
        <end position="114"/>
    </location>
</feature>
<name>A0A9D2BM89_9FIRM</name>
<keyword evidence="1" id="KW-0472">Membrane</keyword>
<keyword evidence="1" id="KW-1133">Transmembrane helix</keyword>
<accession>A0A9D2BM89</accession>
<feature type="transmembrane region" description="Helical" evidence="1">
    <location>
        <begin position="186"/>
        <end position="210"/>
    </location>
</feature>
<feature type="transmembrane region" description="Helical" evidence="1">
    <location>
        <begin position="161"/>
        <end position="180"/>
    </location>
</feature>